<feature type="domain" description="Erythromycin biosynthesis protein CIII-like C-terminal" evidence="2">
    <location>
        <begin position="259"/>
        <end position="393"/>
    </location>
</feature>
<evidence type="ECO:0000259" key="2">
    <source>
        <dbReference type="Pfam" id="PF06722"/>
    </source>
</evidence>
<gene>
    <name evidence="3" type="ORF">OW729_10290</name>
</gene>
<dbReference type="GO" id="GO:0016757">
    <property type="term" value="F:glycosyltransferase activity"/>
    <property type="evidence" value="ECO:0007669"/>
    <property type="project" value="UniProtKB-KW"/>
</dbReference>
<name>A0ABT4D9M7_9CLOT</name>
<dbReference type="InterPro" id="IPR004276">
    <property type="entry name" value="GlycoTrans_28_N"/>
</dbReference>
<sequence>MANIIITTHWSDGDVLPFLHIGKYLKKKGHDITIFTHCCYEKRIKEEGINFVPWDNWNECENLFNDLVSCSDIVASNEEIQVFRDKYESASVRIKEYQLLKPYCERKDTILLAKSRSSIAALLIAEKLKIPLIWVYMNPYEYESSKSFNSINREKLCEEANKLRKKMGLKSIESLFSWQCCPKGKIGLWPNWYKSDMVNEPEDINLVGFPLEPLNRRKNLSISITLKDILLENPAPIIISGGSSKKIKKEFYKIAIKSCSNLGRNVIVATKYKELLPDIIPSNVYVFDYIPLHESLAYASLIIHHGGIGTVSNAINAGVPQLVLADCLDRPLNGSIVKKIGLGDYLLPIMWNEENLIKSINNLLSSDYKKKCTRFVEEHKEENTFQNISKIIESVKEDEEYIISYETIKVCSRKINHYVNDKKEKNNNLNSLPKDMKKYLLEKIKKEKILNKVERG</sequence>
<dbReference type="Gene3D" id="3.40.50.2000">
    <property type="entry name" value="Glycogen Phosphorylase B"/>
    <property type="match status" value="2"/>
</dbReference>
<dbReference type="Proteomes" id="UP001144612">
    <property type="component" value="Unassembled WGS sequence"/>
</dbReference>
<proteinExistence type="predicted"/>
<comment type="caution">
    <text evidence="3">The sequence shown here is derived from an EMBL/GenBank/DDBJ whole genome shotgun (WGS) entry which is preliminary data.</text>
</comment>
<dbReference type="InterPro" id="IPR010610">
    <property type="entry name" value="EryCIII-like_C"/>
</dbReference>
<dbReference type="RefSeq" id="WP_268061414.1">
    <property type="nucleotide sequence ID" value="NZ_JAPQFJ010000009.1"/>
</dbReference>
<dbReference type="Pfam" id="PF03033">
    <property type="entry name" value="Glyco_transf_28"/>
    <property type="match status" value="1"/>
</dbReference>
<dbReference type="CDD" id="cd03784">
    <property type="entry name" value="GT1_Gtf-like"/>
    <property type="match status" value="1"/>
</dbReference>
<dbReference type="PANTHER" id="PTHR48050:SF13">
    <property type="entry name" value="STEROL 3-BETA-GLUCOSYLTRANSFERASE UGT80A2"/>
    <property type="match status" value="1"/>
</dbReference>
<keyword evidence="4" id="KW-1185">Reference proteome</keyword>
<dbReference type="EC" id="2.4.-.-" evidence="3"/>
<evidence type="ECO:0000313" key="4">
    <source>
        <dbReference type="Proteomes" id="UP001144612"/>
    </source>
</evidence>
<keyword evidence="3" id="KW-0808">Transferase</keyword>
<organism evidence="3 4">
    <name type="scientific">Clostridium brassicae</name>
    <dbReference type="NCBI Taxonomy" id="2999072"/>
    <lineage>
        <taxon>Bacteria</taxon>
        <taxon>Bacillati</taxon>
        <taxon>Bacillota</taxon>
        <taxon>Clostridia</taxon>
        <taxon>Eubacteriales</taxon>
        <taxon>Clostridiaceae</taxon>
        <taxon>Clostridium</taxon>
    </lineage>
</organism>
<evidence type="ECO:0000259" key="1">
    <source>
        <dbReference type="Pfam" id="PF03033"/>
    </source>
</evidence>
<accession>A0ABT4D9M7</accession>
<dbReference type="Pfam" id="PF06722">
    <property type="entry name" value="EryCIII-like_C"/>
    <property type="match status" value="1"/>
</dbReference>
<dbReference type="PANTHER" id="PTHR48050">
    <property type="entry name" value="STEROL 3-BETA-GLUCOSYLTRANSFERASE"/>
    <property type="match status" value="1"/>
</dbReference>
<evidence type="ECO:0000313" key="3">
    <source>
        <dbReference type="EMBL" id="MCY6958992.1"/>
    </source>
</evidence>
<dbReference type="SUPFAM" id="SSF53756">
    <property type="entry name" value="UDP-Glycosyltransferase/glycogen phosphorylase"/>
    <property type="match status" value="1"/>
</dbReference>
<reference evidence="3" key="1">
    <citation type="submission" date="2022-12" db="EMBL/GenBank/DDBJ databases">
        <title>Clostridium sp. nov., isolated from industrial wastewater.</title>
        <authorList>
            <person name="Jiayan W."/>
        </authorList>
    </citation>
    <scope>NUCLEOTIDE SEQUENCE</scope>
    <source>
        <strain evidence="3">ZC22-4</strain>
    </source>
</reference>
<keyword evidence="3" id="KW-0328">Glycosyltransferase</keyword>
<feature type="domain" description="Glycosyltransferase family 28 N-terminal" evidence="1">
    <location>
        <begin position="5"/>
        <end position="131"/>
    </location>
</feature>
<dbReference type="InterPro" id="IPR002213">
    <property type="entry name" value="UDP_glucos_trans"/>
</dbReference>
<dbReference type="InterPro" id="IPR050426">
    <property type="entry name" value="Glycosyltransferase_28"/>
</dbReference>
<dbReference type="EMBL" id="JAPQFJ010000009">
    <property type="protein sequence ID" value="MCY6958992.1"/>
    <property type="molecule type" value="Genomic_DNA"/>
</dbReference>
<protein>
    <submittedName>
        <fullName evidence="3">Glycosyltransferase</fullName>
        <ecNumber evidence="3">2.4.-.-</ecNumber>
    </submittedName>
</protein>